<dbReference type="Proteomes" id="UP000182836">
    <property type="component" value="Unassembled WGS sequence"/>
</dbReference>
<evidence type="ECO:0000313" key="2">
    <source>
        <dbReference type="Proteomes" id="UP000182836"/>
    </source>
</evidence>
<reference evidence="1 2" key="1">
    <citation type="submission" date="2016-10" db="EMBL/GenBank/DDBJ databases">
        <authorList>
            <person name="de Groot N.N."/>
        </authorList>
    </citation>
    <scope>NUCLEOTIDE SEQUENCE [LARGE SCALE GENOMIC DNA]</scope>
    <source>
        <strain evidence="1 2">DSM 2895</strain>
    </source>
</reference>
<accession>A0A1G8U0F9</accession>
<protein>
    <recommendedName>
        <fullName evidence="3">Lipoprotein</fullName>
    </recommendedName>
</protein>
<dbReference type="PROSITE" id="PS51257">
    <property type="entry name" value="PROKAR_LIPOPROTEIN"/>
    <property type="match status" value="1"/>
</dbReference>
<gene>
    <name evidence="1" type="ORF">SAMN04487909_11894</name>
</gene>
<organism evidence="1 2">
    <name type="scientific">Aneurinibacillus migulanus</name>
    <name type="common">Bacillus migulanus</name>
    <dbReference type="NCBI Taxonomy" id="47500"/>
    <lineage>
        <taxon>Bacteria</taxon>
        <taxon>Bacillati</taxon>
        <taxon>Bacillota</taxon>
        <taxon>Bacilli</taxon>
        <taxon>Bacillales</taxon>
        <taxon>Paenibacillaceae</taxon>
        <taxon>Aneurinibacillus group</taxon>
        <taxon>Aneurinibacillus</taxon>
    </lineage>
</organism>
<dbReference type="OrthoDB" id="1806265at2"/>
<dbReference type="EMBL" id="FNED01000018">
    <property type="protein sequence ID" value="SDJ47219.1"/>
    <property type="molecule type" value="Genomic_DNA"/>
</dbReference>
<dbReference type="RefSeq" id="WP_052811675.1">
    <property type="nucleotide sequence ID" value="NZ_BJOA01000258.1"/>
</dbReference>
<dbReference type="AlphaFoldDB" id="A0A1G8U0F9"/>
<proteinExistence type="predicted"/>
<sequence>MKKLFVWVTIITFALLIMIIGCSGEGDKDKKDMPAEGMVRILPSSLFDGETKKLEPHLGLTSGAVKVQYEGPRHMMVVIYEIWENGTLKQKSEGLGYSIEKGGFDGEFSVSLREEDKEKKNYAMTTVFSKKDGYASSVTSIPGYKSAAGSSPRSLQQVINVSDKEEIPVWGWVAGKGSEVSDFSESFEEMAKKVEWALLLKIHMKEE</sequence>
<name>A0A1G8U0F9_ANEMI</name>
<evidence type="ECO:0008006" key="3">
    <source>
        <dbReference type="Google" id="ProtNLM"/>
    </source>
</evidence>
<dbReference type="GeneID" id="42306656"/>
<evidence type="ECO:0000313" key="1">
    <source>
        <dbReference type="EMBL" id="SDJ47219.1"/>
    </source>
</evidence>